<gene>
    <name evidence="1" type="ORF">UT17_C0001G0066</name>
</gene>
<dbReference type="EMBL" id="LBVU01000001">
    <property type="protein sequence ID" value="KKQ92687.1"/>
    <property type="molecule type" value="Genomic_DNA"/>
</dbReference>
<dbReference type="GO" id="GO:0016853">
    <property type="term" value="F:isomerase activity"/>
    <property type="evidence" value="ECO:0007669"/>
    <property type="project" value="UniProtKB-KW"/>
</dbReference>
<keyword evidence="1" id="KW-0413">Isomerase</keyword>
<reference evidence="1 2" key="1">
    <citation type="journal article" date="2015" name="Nature">
        <title>rRNA introns, odd ribosomes, and small enigmatic genomes across a large radiation of phyla.</title>
        <authorList>
            <person name="Brown C.T."/>
            <person name="Hug L.A."/>
            <person name="Thomas B.C."/>
            <person name="Sharon I."/>
            <person name="Castelle C.J."/>
            <person name="Singh A."/>
            <person name="Wilkins M.J."/>
            <person name="Williams K.H."/>
            <person name="Banfield J.F."/>
        </authorList>
    </citation>
    <scope>NUCLEOTIDE SEQUENCE [LARGE SCALE GENOMIC DNA]</scope>
</reference>
<dbReference type="STRING" id="1618572.UT17_C0001G0066"/>
<evidence type="ECO:0000313" key="2">
    <source>
        <dbReference type="Proteomes" id="UP000034774"/>
    </source>
</evidence>
<name>A0A0G0LNQ0_9BACT</name>
<dbReference type="Gene3D" id="1.20.1440.60">
    <property type="entry name" value="23S rRNA-intervening sequence"/>
    <property type="match status" value="1"/>
</dbReference>
<comment type="caution">
    <text evidence="1">The sequence shown here is derived from an EMBL/GenBank/DDBJ whole genome shotgun (WGS) entry which is preliminary data.</text>
</comment>
<dbReference type="InterPro" id="IPR036583">
    <property type="entry name" value="23S_rRNA_IVS_sf"/>
</dbReference>
<sequence length="182" mass="21366">MGGYKNLLVYRLSVTIFDFTVIFCDKYLFDLKFKRTVEQMVQAGRSGKQNIVEGSKEISSASDMMLTSVSRASYSELSEDYEDYLRQRHLPIWDKNDPRVLKIRSFKETISKETSLSNLSKWTNLDYNNSENFANLMVCLCMKQGYLLDQLIRAKEQKFVQEGGFRENLFKKRRENKFGKLD</sequence>
<dbReference type="Proteomes" id="UP000034774">
    <property type="component" value="Unassembled WGS sequence"/>
</dbReference>
<dbReference type="InterPro" id="IPR026354">
    <property type="entry name" value="4helix_suffix_dom"/>
</dbReference>
<dbReference type="NCBIfam" id="TIGR04258">
    <property type="entry name" value="4helix_suffix"/>
    <property type="match status" value="1"/>
</dbReference>
<dbReference type="AlphaFoldDB" id="A0A0G0LNQ0"/>
<proteinExistence type="predicted"/>
<evidence type="ECO:0000313" key="1">
    <source>
        <dbReference type="EMBL" id="KKQ92687.1"/>
    </source>
</evidence>
<protein>
    <submittedName>
        <fullName evidence="1">Topoisomerase, type IA, zn finger domain protein</fullName>
    </submittedName>
</protein>
<dbReference type="PATRIC" id="fig|1618572.3.peg.69"/>
<organism evidence="1 2">
    <name type="scientific">Candidatus Woesebacteria bacterium GW2011_GWB1_39_10</name>
    <dbReference type="NCBI Taxonomy" id="1618572"/>
    <lineage>
        <taxon>Bacteria</taxon>
        <taxon>Candidatus Woeseibacteriota</taxon>
    </lineage>
</organism>
<accession>A0A0G0LNQ0</accession>
<dbReference type="SUPFAM" id="SSF158446">
    <property type="entry name" value="IVS-encoded protein-like"/>
    <property type="match status" value="1"/>
</dbReference>